<dbReference type="FunFam" id="3.40.50.720:FF:000104">
    <property type="entry name" value="Shikimate dehydrogenase (NADP(+))"/>
    <property type="match status" value="1"/>
</dbReference>
<keyword evidence="5 8" id="KW-0560">Oxidoreductase</keyword>
<dbReference type="EMBL" id="RBRE01000033">
    <property type="protein sequence ID" value="RMQ48132.1"/>
    <property type="molecule type" value="Genomic_DNA"/>
</dbReference>
<dbReference type="EC" id="1.1.1.25" evidence="2 8"/>
<feature type="binding site" evidence="8">
    <location>
        <position position="297"/>
    </location>
    <ligand>
        <name>NADP(+)</name>
        <dbReference type="ChEBI" id="CHEBI:58349"/>
    </ligand>
</feature>
<dbReference type="InterPro" id="IPR011342">
    <property type="entry name" value="Shikimate_DH"/>
</dbReference>
<dbReference type="GO" id="GO:0009073">
    <property type="term" value="P:aromatic amino acid family biosynthetic process"/>
    <property type="evidence" value="ECO:0007669"/>
    <property type="project" value="UniProtKB-KW"/>
</dbReference>
<evidence type="ECO:0000256" key="2">
    <source>
        <dbReference type="ARBA" id="ARBA00012962"/>
    </source>
</evidence>
<dbReference type="Gene3D" id="3.40.50.10860">
    <property type="entry name" value="Leucine Dehydrogenase, chain A, domain 1"/>
    <property type="match status" value="1"/>
</dbReference>
<dbReference type="HAMAP" id="MF_00222">
    <property type="entry name" value="Shikimate_DH_AroE"/>
    <property type="match status" value="1"/>
</dbReference>
<dbReference type="GO" id="GO:0008652">
    <property type="term" value="P:amino acid biosynthetic process"/>
    <property type="evidence" value="ECO:0007669"/>
    <property type="project" value="UniProtKB-KW"/>
</dbReference>
<dbReference type="InterPro" id="IPR022893">
    <property type="entry name" value="Shikimate_DH_fam"/>
</dbReference>
<comment type="catalytic activity">
    <reaction evidence="7 8">
        <text>shikimate + NADP(+) = 3-dehydroshikimate + NADPH + H(+)</text>
        <dbReference type="Rhea" id="RHEA:17737"/>
        <dbReference type="ChEBI" id="CHEBI:15378"/>
        <dbReference type="ChEBI" id="CHEBI:16630"/>
        <dbReference type="ChEBI" id="CHEBI:36208"/>
        <dbReference type="ChEBI" id="CHEBI:57783"/>
        <dbReference type="ChEBI" id="CHEBI:58349"/>
        <dbReference type="EC" id="1.1.1.25"/>
    </reaction>
</comment>
<dbReference type="NCBIfam" id="NF001310">
    <property type="entry name" value="PRK00258.1-2"/>
    <property type="match status" value="1"/>
</dbReference>
<dbReference type="SUPFAM" id="SSF53223">
    <property type="entry name" value="Aminoacid dehydrogenase-like, N-terminal domain"/>
    <property type="match status" value="1"/>
</dbReference>
<feature type="binding site" evidence="8">
    <location>
        <position position="160"/>
    </location>
    <ligand>
        <name>shikimate</name>
        <dbReference type="ChEBI" id="CHEBI:36208"/>
    </ligand>
</feature>
<dbReference type="GO" id="GO:0004764">
    <property type="term" value="F:shikimate 3-dehydrogenase (NADP+) activity"/>
    <property type="evidence" value="ECO:0007669"/>
    <property type="project" value="UniProtKB-UniRule"/>
</dbReference>
<evidence type="ECO:0000256" key="6">
    <source>
        <dbReference type="ARBA" id="ARBA00023141"/>
    </source>
</evidence>
<comment type="function">
    <text evidence="8">Involved in the biosynthesis of the chorismate, which leads to the biosynthesis of aromatic amino acids. Catalyzes the reversible NADPH linked reduction of 3-dehydroshikimate (DHSA) to yield shikimate (SA).</text>
</comment>
<gene>
    <name evidence="8" type="primary">aroE</name>
    <name evidence="12" type="ORF">ALQ04_100011</name>
</gene>
<comment type="subunit">
    <text evidence="8">Homodimer.</text>
</comment>
<feature type="binding site" evidence="8">
    <location>
        <position position="273"/>
    </location>
    <ligand>
        <name>NADP(+)</name>
        <dbReference type="ChEBI" id="CHEBI:58349"/>
    </ligand>
</feature>
<feature type="domain" description="Shikimate dehydrogenase substrate binding N-terminal" evidence="10">
    <location>
        <begin position="65"/>
        <end position="146"/>
    </location>
</feature>
<evidence type="ECO:0000256" key="1">
    <source>
        <dbReference type="ARBA" id="ARBA00004871"/>
    </source>
</evidence>
<dbReference type="InterPro" id="IPR013708">
    <property type="entry name" value="Shikimate_DH-bd_N"/>
</dbReference>
<dbReference type="PANTHER" id="PTHR21089">
    <property type="entry name" value="SHIKIMATE DEHYDROGENASE"/>
    <property type="match status" value="1"/>
</dbReference>
<dbReference type="GO" id="GO:0005829">
    <property type="term" value="C:cytosol"/>
    <property type="evidence" value="ECO:0007669"/>
    <property type="project" value="TreeGrafter"/>
</dbReference>
<proteinExistence type="inferred from homology"/>
<feature type="binding site" evidence="8">
    <location>
        <position position="144"/>
    </location>
    <ligand>
        <name>shikimate</name>
        <dbReference type="ChEBI" id="CHEBI:36208"/>
    </ligand>
</feature>
<dbReference type="AlphaFoldDB" id="A0A3M4M2Y8"/>
<dbReference type="UniPathway" id="UPA00053">
    <property type="reaction ID" value="UER00087"/>
</dbReference>
<feature type="domain" description="SDH C-terminal" evidence="11">
    <location>
        <begin position="297"/>
        <end position="326"/>
    </location>
</feature>
<dbReference type="Proteomes" id="UP000277236">
    <property type="component" value="Unassembled WGS sequence"/>
</dbReference>
<feature type="binding site" evidence="8">
    <location>
        <position position="275"/>
    </location>
    <ligand>
        <name>shikimate</name>
        <dbReference type="ChEBI" id="CHEBI:36208"/>
    </ligand>
</feature>
<evidence type="ECO:0000259" key="11">
    <source>
        <dbReference type="Pfam" id="PF18317"/>
    </source>
</evidence>
<feature type="domain" description="Quinate/shikimate 5-dehydrogenase/glutamyl-tRNA reductase" evidence="9">
    <location>
        <begin position="175"/>
        <end position="250"/>
    </location>
</feature>
<feature type="binding site" evidence="8">
    <location>
        <begin position="73"/>
        <end position="75"/>
    </location>
    <ligand>
        <name>shikimate</name>
        <dbReference type="ChEBI" id="CHEBI:36208"/>
    </ligand>
</feature>
<comment type="caution">
    <text evidence="12">The sequence shown here is derived from an EMBL/GenBank/DDBJ whole genome shotgun (WGS) entry which is preliminary data.</text>
</comment>
<dbReference type="CDD" id="cd01065">
    <property type="entry name" value="NAD_bind_Shikimate_DH"/>
    <property type="match status" value="1"/>
</dbReference>
<dbReference type="GO" id="GO:0019632">
    <property type="term" value="P:shikimate metabolic process"/>
    <property type="evidence" value="ECO:0007669"/>
    <property type="project" value="InterPro"/>
</dbReference>
<dbReference type="FunFam" id="3.40.50.10860:FF:000006">
    <property type="entry name" value="Shikimate dehydrogenase (NADP(+))"/>
    <property type="match status" value="1"/>
</dbReference>
<organism evidence="12 13">
    <name type="scientific">Pseudomonas cichorii</name>
    <dbReference type="NCBI Taxonomy" id="36746"/>
    <lineage>
        <taxon>Bacteria</taxon>
        <taxon>Pseudomonadati</taxon>
        <taxon>Pseudomonadota</taxon>
        <taxon>Gammaproteobacteria</taxon>
        <taxon>Pseudomonadales</taxon>
        <taxon>Pseudomonadaceae</taxon>
        <taxon>Pseudomonas</taxon>
    </lineage>
</organism>
<evidence type="ECO:0000256" key="8">
    <source>
        <dbReference type="HAMAP-Rule" id="MF_00222"/>
    </source>
</evidence>
<dbReference type="InterPro" id="IPR041121">
    <property type="entry name" value="SDH_C"/>
</dbReference>
<evidence type="ECO:0000259" key="9">
    <source>
        <dbReference type="Pfam" id="PF01488"/>
    </source>
</evidence>
<accession>A0A3M4M2Y8</accession>
<reference evidence="12 13" key="1">
    <citation type="submission" date="2018-08" db="EMBL/GenBank/DDBJ databases">
        <title>Recombination of ecologically and evolutionarily significant loci maintains genetic cohesion in the Pseudomonas syringae species complex.</title>
        <authorList>
            <person name="Dillon M."/>
            <person name="Thakur S."/>
            <person name="Almeida R.N.D."/>
            <person name="Weir B.S."/>
            <person name="Guttman D.S."/>
        </authorList>
    </citation>
    <scope>NUCLEOTIDE SEQUENCE [LARGE SCALE GENOMIC DNA]</scope>
    <source>
        <strain evidence="12 13">ICMP 3353</strain>
    </source>
</reference>
<sequence length="333" mass="35923">MESRTGQRRSTPDRVFPAGSGLAGGLNSYTAFADKSAPTATQWERIYPRRASNRSTGPQMDQYVVFGNPIGHSKSPLIHRLFAAQTQQQLDYRTALAPLDDFTAFAKDFFQTGRGANVTVPFKEEACRLADSLTLRAQRAGAVNTLSKLADGSLLGDNTDGAGLVRDLTVNYGFSLRGQRILLLGAGGAVRGALEPLLEQKPLALVIANRTVEKAENLAQLFADQGPVFASGYDWLEEPVDLIINATSASLAGELPPIAPSLIQPGHTFCYDMMYGKEPTAFCRWATEHGAAQAVDGLGMLVEQAAEAFLLWRGVRPDSAQVLAEMRHQLAQG</sequence>
<dbReference type="Pfam" id="PF18317">
    <property type="entry name" value="SDH_C"/>
    <property type="match status" value="1"/>
</dbReference>
<dbReference type="InterPro" id="IPR006151">
    <property type="entry name" value="Shikm_DH/Glu-tRNA_Rdtase"/>
</dbReference>
<dbReference type="InterPro" id="IPR036291">
    <property type="entry name" value="NAD(P)-bd_dom_sf"/>
</dbReference>
<protein>
    <recommendedName>
        <fullName evidence="2 8">Shikimate dehydrogenase (NADP(+))</fullName>
        <shortName evidence="8">SDH</shortName>
        <ecNumber evidence="2 8">1.1.1.25</ecNumber>
    </recommendedName>
</protein>
<dbReference type="NCBIfam" id="TIGR00507">
    <property type="entry name" value="aroE"/>
    <property type="match status" value="1"/>
</dbReference>
<evidence type="ECO:0000256" key="7">
    <source>
        <dbReference type="ARBA" id="ARBA00049442"/>
    </source>
</evidence>
<evidence type="ECO:0000256" key="4">
    <source>
        <dbReference type="ARBA" id="ARBA00022857"/>
    </source>
</evidence>
<dbReference type="Pfam" id="PF08501">
    <property type="entry name" value="Shikimate_dh_N"/>
    <property type="match status" value="1"/>
</dbReference>
<evidence type="ECO:0000313" key="13">
    <source>
        <dbReference type="Proteomes" id="UP000277236"/>
    </source>
</evidence>
<comment type="caution">
    <text evidence="8">Lacks conserved residue(s) required for the propagation of feature annotation.</text>
</comment>
<evidence type="ECO:0000256" key="5">
    <source>
        <dbReference type="ARBA" id="ARBA00023002"/>
    </source>
</evidence>
<dbReference type="InterPro" id="IPR046346">
    <property type="entry name" value="Aminoacid_DH-like_N_sf"/>
</dbReference>
<keyword evidence="6 8" id="KW-0057">Aromatic amino acid biosynthesis</keyword>
<keyword evidence="4 8" id="KW-0521">NADP</keyword>
<dbReference type="GO" id="GO:0009423">
    <property type="term" value="P:chorismate biosynthetic process"/>
    <property type="evidence" value="ECO:0007669"/>
    <property type="project" value="UniProtKB-UniRule"/>
</dbReference>
<dbReference type="SUPFAM" id="SSF51735">
    <property type="entry name" value="NAD(P)-binding Rossmann-fold domains"/>
    <property type="match status" value="1"/>
</dbReference>
<name>A0A3M4M2Y8_PSECI</name>
<evidence type="ECO:0000313" key="12">
    <source>
        <dbReference type="EMBL" id="RMQ48132.1"/>
    </source>
</evidence>
<feature type="binding site" evidence="8">
    <location>
        <position position="119"/>
    </location>
    <ligand>
        <name>shikimate</name>
        <dbReference type="ChEBI" id="CHEBI:36208"/>
    </ligand>
</feature>
<dbReference type="GO" id="GO:0050661">
    <property type="term" value="F:NADP binding"/>
    <property type="evidence" value="ECO:0007669"/>
    <property type="project" value="InterPro"/>
</dbReference>
<dbReference type="Pfam" id="PF01488">
    <property type="entry name" value="Shikimate_DH"/>
    <property type="match status" value="1"/>
</dbReference>
<comment type="pathway">
    <text evidence="1 8">Metabolic intermediate biosynthesis; chorismate biosynthesis; chorismate from D-erythrose 4-phosphate and phosphoenolpyruvate: step 4/7.</text>
</comment>
<feature type="active site" description="Proton acceptor" evidence="8">
    <location>
        <position position="123"/>
    </location>
</feature>
<dbReference type="Gene3D" id="3.40.50.720">
    <property type="entry name" value="NAD(P)-binding Rossmann-like Domain"/>
    <property type="match status" value="1"/>
</dbReference>
<evidence type="ECO:0000256" key="3">
    <source>
        <dbReference type="ARBA" id="ARBA00022605"/>
    </source>
</evidence>
<dbReference type="PANTHER" id="PTHR21089:SF1">
    <property type="entry name" value="BIFUNCTIONAL 3-DEHYDROQUINATE DEHYDRATASE_SHIKIMATE DEHYDROGENASE, CHLOROPLASTIC"/>
    <property type="match status" value="1"/>
</dbReference>
<feature type="binding site" evidence="8">
    <location>
        <begin position="209"/>
        <end position="214"/>
    </location>
    <ligand>
        <name>NADP(+)</name>
        <dbReference type="ChEBI" id="CHEBI:58349"/>
    </ligand>
</feature>
<evidence type="ECO:0000259" key="10">
    <source>
        <dbReference type="Pfam" id="PF08501"/>
    </source>
</evidence>
<feature type="binding site" evidence="8">
    <location>
        <position position="304"/>
    </location>
    <ligand>
        <name>shikimate</name>
        <dbReference type="ChEBI" id="CHEBI:36208"/>
    </ligand>
</feature>
<feature type="binding site" evidence="8">
    <location>
        <begin position="185"/>
        <end position="189"/>
    </location>
    <ligand>
        <name>NADP(+)</name>
        <dbReference type="ChEBI" id="CHEBI:58349"/>
    </ligand>
</feature>
<comment type="similarity">
    <text evidence="8">Belongs to the shikimate dehydrogenase family.</text>
</comment>
<keyword evidence="3 8" id="KW-0028">Amino-acid biosynthesis</keyword>